<dbReference type="AlphaFoldDB" id="A0AB74QJV2"/>
<evidence type="ECO:0000313" key="2">
    <source>
        <dbReference type="EMBL" id="VFD36783.1"/>
    </source>
</evidence>
<feature type="coiled-coil region" evidence="1">
    <location>
        <begin position="57"/>
        <end position="91"/>
    </location>
</feature>
<gene>
    <name evidence="2" type="ORF">SAMEA1402399_04197</name>
</gene>
<accession>A0AB74QJV2</accession>
<name>A0AB74QJV2_CLODI</name>
<dbReference type="RefSeq" id="WP_021359679.1">
    <property type="nucleotide sequence ID" value="NZ_CAACZR010000008.1"/>
</dbReference>
<reference evidence="2 3" key="1">
    <citation type="submission" date="2019-02" db="EMBL/GenBank/DDBJ databases">
        <authorList>
            <consortium name="Pathogen Informatics"/>
        </authorList>
    </citation>
    <scope>NUCLEOTIDE SEQUENCE [LARGE SCALE GENOMIC DNA]</scope>
    <source>
        <strain evidence="3">clo34</strain>
    </source>
</reference>
<proteinExistence type="predicted"/>
<evidence type="ECO:0000313" key="3">
    <source>
        <dbReference type="Proteomes" id="UP000411588"/>
    </source>
</evidence>
<dbReference type="Proteomes" id="UP000411588">
    <property type="component" value="Unassembled WGS sequence"/>
</dbReference>
<keyword evidence="1" id="KW-0175">Coiled coil</keyword>
<protein>
    <submittedName>
        <fullName evidence="2">Sigma factor</fullName>
    </submittedName>
</protein>
<evidence type="ECO:0000256" key="1">
    <source>
        <dbReference type="SAM" id="Coils"/>
    </source>
</evidence>
<comment type="caution">
    <text evidence="2">The sequence shown here is derived from an EMBL/GenBank/DDBJ whole genome shotgun (WGS) entry which is preliminary data.</text>
</comment>
<dbReference type="EMBL" id="CAADAN010000037">
    <property type="protein sequence ID" value="VFD36783.1"/>
    <property type="molecule type" value="Genomic_DNA"/>
</dbReference>
<sequence>MNKKTLFQEVEGRLYNYKKLESQIRIKDIYIKKLESEFCGCKAQSYEEKTGPTYNISSSVENEVIKREEDLNRLKEDKKTLEIEKETIECALTSLNSFETEFFNEMYMNNEKINMDYMSNAMHIDRSHCFRIRKRIVCKIMDMLYPKIKEFELPIFSWKA</sequence>
<organism evidence="2 3">
    <name type="scientific">Clostridioides difficile</name>
    <name type="common">Peptoclostridium difficile</name>
    <dbReference type="NCBI Taxonomy" id="1496"/>
    <lineage>
        <taxon>Bacteria</taxon>
        <taxon>Bacillati</taxon>
        <taxon>Bacillota</taxon>
        <taxon>Clostridia</taxon>
        <taxon>Peptostreptococcales</taxon>
        <taxon>Peptostreptococcaceae</taxon>
        <taxon>Clostridioides</taxon>
    </lineage>
</organism>